<dbReference type="InterPro" id="IPR036590">
    <property type="entry name" value="SRAP-like"/>
</dbReference>
<keyword evidence="6" id="KW-0238">DNA-binding</keyword>
<reference evidence="10" key="1">
    <citation type="journal article" date="2019" name="Int. J. Syst. Evol. Microbiol.">
        <title>The Global Catalogue of Microorganisms (GCM) 10K type strain sequencing project: providing services to taxonomists for standard genome sequencing and annotation.</title>
        <authorList>
            <consortium name="The Broad Institute Genomics Platform"/>
            <consortium name="The Broad Institute Genome Sequencing Center for Infectious Disease"/>
            <person name="Wu L."/>
            <person name="Ma J."/>
        </authorList>
    </citation>
    <scope>NUCLEOTIDE SEQUENCE [LARGE SCALE GENOMIC DNA]</scope>
    <source>
        <strain evidence="10">NBRC 105857</strain>
    </source>
</reference>
<dbReference type="Pfam" id="PF02586">
    <property type="entry name" value="SRAP"/>
    <property type="match status" value="1"/>
</dbReference>
<comment type="similarity">
    <text evidence="1 8">Belongs to the SOS response-associated peptidase family.</text>
</comment>
<evidence type="ECO:0000256" key="8">
    <source>
        <dbReference type="RuleBase" id="RU364100"/>
    </source>
</evidence>
<evidence type="ECO:0000256" key="5">
    <source>
        <dbReference type="ARBA" id="ARBA00023124"/>
    </source>
</evidence>
<evidence type="ECO:0000256" key="2">
    <source>
        <dbReference type="ARBA" id="ARBA00022670"/>
    </source>
</evidence>
<organism evidence="9 10">
    <name type="scientific">Limnobacter litoralis</name>
    <dbReference type="NCBI Taxonomy" id="481366"/>
    <lineage>
        <taxon>Bacteria</taxon>
        <taxon>Pseudomonadati</taxon>
        <taxon>Pseudomonadota</taxon>
        <taxon>Betaproteobacteria</taxon>
        <taxon>Burkholderiales</taxon>
        <taxon>Burkholderiaceae</taxon>
        <taxon>Limnobacter</taxon>
    </lineage>
</organism>
<dbReference type="EMBL" id="BSOJ01000032">
    <property type="protein sequence ID" value="GLR27485.1"/>
    <property type="molecule type" value="Genomic_DNA"/>
</dbReference>
<evidence type="ECO:0000313" key="9">
    <source>
        <dbReference type="EMBL" id="GLR27485.1"/>
    </source>
</evidence>
<gene>
    <name evidence="9" type="ORF">GCM10007875_25760</name>
</gene>
<dbReference type="Gene3D" id="3.90.1680.10">
    <property type="entry name" value="SOS response associated peptidase-like"/>
    <property type="match status" value="1"/>
</dbReference>
<protein>
    <recommendedName>
        <fullName evidence="8">Abasic site processing protein</fullName>
        <ecNumber evidence="8">3.4.-.-</ecNumber>
    </recommendedName>
</protein>
<dbReference type="RefSeq" id="WP_284282293.1">
    <property type="nucleotide sequence ID" value="NZ_BSOJ01000032.1"/>
</dbReference>
<evidence type="ECO:0000313" key="10">
    <source>
        <dbReference type="Proteomes" id="UP001156664"/>
    </source>
</evidence>
<keyword evidence="4 8" id="KW-0378">Hydrolase</keyword>
<keyword evidence="3" id="KW-0227">DNA damage</keyword>
<dbReference type="PANTHER" id="PTHR13604:SF0">
    <property type="entry name" value="ABASIC SITE PROCESSING PROTEIN HMCES"/>
    <property type="match status" value="1"/>
</dbReference>
<evidence type="ECO:0000256" key="3">
    <source>
        <dbReference type="ARBA" id="ARBA00022763"/>
    </source>
</evidence>
<proteinExistence type="inferred from homology"/>
<keyword evidence="7" id="KW-0456">Lyase</keyword>
<dbReference type="Proteomes" id="UP001156664">
    <property type="component" value="Unassembled WGS sequence"/>
</dbReference>
<keyword evidence="5" id="KW-0190">Covalent protein-DNA linkage</keyword>
<dbReference type="SUPFAM" id="SSF143081">
    <property type="entry name" value="BB1717-like"/>
    <property type="match status" value="1"/>
</dbReference>
<accession>A0ABQ5YS64</accession>
<evidence type="ECO:0000256" key="1">
    <source>
        <dbReference type="ARBA" id="ARBA00008136"/>
    </source>
</evidence>
<comment type="caution">
    <text evidence="9">The sequence shown here is derived from an EMBL/GenBank/DDBJ whole genome shotgun (WGS) entry which is preliminary data.</text>
</comment>
<evidence type="ECO:0000256" key="7">
    <source>
        <dbReference type="ARBA" id="ARBA00023239"/>
    </source>
</evidence>
<evidence type="ECO:0000256" key="6">
    <source>
        <dbReference type="ARBA" id="ARBA00023125"/>
    </source>
</evidence>
<dbReference type="EC" id="3.4.-.-" evidence="8"/>
<evidence type="ECO:0000256" key="4">
    <source>
        <dbReference type="ARBA" id="ARBA00022801"/>
    </source>
</evidence>
<dbReference type="PANTHER" id="PTHR13604">
    <property type="entry name" value="DC12-RELATED"/>
    <property type="match status" value="1"/>
</dbReference>
<dbReference type="InterPro" id="IPR003738">
    <property type="entry name" value="SRAP"/>
</dbReference>
<name>A0ABQ5YS64_9BURK</name>
<keyword evidence="10" id="KW-1185">Reference proteome</keyword>
<sequence length="235" mass="26432">MCGRYVIEGPVSRLTAHFDARYTEQEDLFTNRYNIAPTAQVPVVRINREGERVILNHLWGLVPHWAKDKTVSAKLNNARGETVHEKPSFRTGFKKFRCLIPASGYYEWQAPPEGSKARKQPFYIHPSDAPYFAMAGVCDHWTDPDTGELVLSTAIITTPPCKALQTVHDRMPVMLQPDDWEAWLNPKNQNVADLLKFIASSSAVQFHTVGFEVSGVGKNRVDHPGLIEPKAPPEN</sequence>
<keyword evidence="2 8" id="KW-0645">Protease</keyword>